<accession>A0A5C1A5Q0</accession>
<dbReference type="OrthoDB" id="265313at2"/>
<dbReference type="AlphaFoldDB" id="A0A5C1A5Q0"/>
<name>A0A5C1A5Q0_9BACT</name>
<dbReference type="Gene3D" id="1.50.10.20">
    <property type="match status" value="2"/>
</dbReference>
<evidence type="ECO:0000256" key="1">
    <source>
        <dbReference type="SAM" id="SignalP"/>
    </source>
</evidence>
<keyword evidence="1" id="KW-0732">Signal</keyword>
<protein>
    <submittedName>
        <fullName evidence="2">Prenyltransferase</fullName>
    </submittedName>
</protein>
<dbReference type="InterPro" id="IPR008930">
    <property type="entry name" value="Terpenoid_cyclase/PrenylTrfase"/>
</dbReference>
<keyword evidence="2" id="KW-0808">Transferase</keyword>
<sequence length="369" mass="40916">MRRRAFLSNLAALPIGLGLATRLAAEDEPAKKKVDAEPMVEKGLEWLKRNQQADGRWEAQGSAYPGAMSGLAAMALLMEGSTLREGKYSDNLVKAVKWFTDRAQPNGLLGNPSNATERDRYTYGHGYGLLFLASIYGEEDDEDRRKKLEQVIKRAVDFSCKAQTDKGGWGYVSALEGGNFDEGSTTITQLQALRAARNAGIPVPKKTIDNSVEYLRKCTTPRGGIIYNLSSGGIAAAGQERPPLTAAAVACAFSTGQYNDEYAKKWILYCKEHIPIASGRLAHDEYQSYYLAQAIYVLGEDRYGEMFPKSDPKDRWQWSKYRDVMYEYLKTQQAADGSWSGGYVGPVFSTAVNLCILQLEKGVLPIYHR</sequence>
<keyword evidence="3" id="KW-1185">Reference proteome</keyword>
<gene>
    <name evidence="2" type="ORF">PX52LOC_00882</name>
</gene>
<dbReference type="Proteomes" id="UP000324974">
    <property type="component" value="Chromosome"/>
</dbReference>
<dbReference type="KEGG" id="lrs:PX52LOC_00882"/>
<dbReference type="SUPFAM" id="SSF48239">
    <property type="entry name" value="Terpenoid cyclases/Protein prenyltransferases"/>
    <property type="match status" value="2"/>
</dbReference>
<reference evidence="3" key="1">
    <citation type="submission" date="2019-08" db="EMBL/GenBank/DDBJ databases">
        <title>Limnoglobus roseus gen. nov., sp. nov., a novel freshwater planctomycete with a giant genome from the family Gemmataceae.</title>
        <authorList>
            <person name="Kulichevskaya I.S."/>
            <person name="Naumoff D.G."/>
            <person name="Miroshnikov K."/>
            <person name="Ivanova A."/>
            <person name="Philippov D.A."/>
            <person name="Hakobyan A."/>
            <person name="Rijpstra I.C."/>
            <person name="Sinninghe Damste J.S."/>
            <person name="Liesack W."/>
            <person name="Dedysh S.N."/>
        </authorList>
    </citation>
    <scope>NUCLEOTIDE SEQUENCE [LARGE SCALE GENOMIC DNA]</scope>
    <source>
        <strain evidence="3">PX52</strain>
    </source>
</reference>
<feature type="chain" id="PRO_5022847451" evidence="1">
    <location>
        <begin position="25"/>
        <end position="369"/>
    </location>
</feature>
<dbReference type="GO" id="GO:0016740">
    <property type="term" value="F:transferase activity"/>
    <property type="evidence" value="ECO:0007669"/>
    <property type="project" value="UniProtKB-KW"/>
</dbReference>
<dbReference type="RefSeq" id="WP_149108944.1">
    <property type="nucleotide sequence ID" value="NZ_CP042425.1"/>
</dbReference>
<organism evidence="2 3">
    <name type="scientific">Limnoglobus roseus</name>
    <dbReference type="NCBI Taxonomy" id="2598579"/>
    <lineage>
        <taxon>Bacteria</taxon>
        <taxon>Pseudomonadati</taxon>
        <taxon>Planctomycetota</taxon>
        <taxon>Planctomycetia</taxon>
        <taxon>Gemmatales</taxon>
        <taxon>Gemmataceae</taxon>
        <taxon>Limnoglobus</taxon>
    </lineage>
</organism>
<feature type="signal peptide" evidence="1">
    <location>
        <begin position="1"/>
        <end position="24"/>
    </location>
</feature>
<dbReference type="EMBL" id="CP042425">
    <property type="protein sequence ID" value="QEL14020.1"/>
    <property type="molecule type" value="Genomic_DNA"/>
</dbReference>
<evidence type="ECO:0000313" key="2">
    <source>
        <dbReference type="EMBL" id="QEL14020.1"/>
    </source>
</evidence>
<dbReference type="CDD" id="cd00688">
    <property type="entry name" value="ISOPREN_C2_like"/>
    <property type="match status" value="1"/>
</dbReference>
<proteinExistence type="predicted"/>
<evidence type="ECO:0000313" key="3">
    <source>
        <dbReference type="Proteomes" id="UP000324974"/>
    </source>
</evidence>